<reference evidence="2 3" key="1">
    <citation type="submission" date="2020-04" db="EMBL/GenBank/DDBJ databases">
        <title>Molecular characterization of pseudomonads from Agaricus bisporus reveal novel blotch 2 pathogens in Western Europe.</title>
        <authorList>
            <person name="Taparia T."/>
            <person name="Krijger M."/>
            <person name="Haynes E."/>
            <person name="Elpinstone J.G."/>
            <person name="Noble R."/>
            <person name="Van Der Wolf J."/>
        </authorList>
    </citation>
    <scope>NUCLEOTIDE SEQUENCE [LARGE SCALE GENOMIC DNA]</scope>
    <source>
        <strain evidence="2 3">F1001</strain>
    </source>
</reference>
<dbReference type="Proteomes" id="UP000582981">
    <property type="component" value="Unassembled WGS sequence"/>
</dbReference>
<comment type="similarity">
    <text evidence="1">Belongs to the ROK (NagC/XylR) family.</text>
</comment>
<dbReference type="PANTHER" id="PTHR18964:SF149">
    <property type="entry name" value="BIFUNCTIONAL UDP-N-ACETYLGLUCOSAMINE 2-EPIMERASE_N-ACETYLMANNOSAMINE KINASE"/>
    <property type="match status" value="1"/>
</dbReference>
<evidence type="ECO:0000313" key="2">
    <source>
        <dbReference type="EMBL" id="NWB49820.1"/>
    </source>
</evidence>
<proteinExistence type="inferred from homology"/>
<dbReference type="Pfam" id="PF00480">
    <property type="entry name" value="ROK"/>
    <property type="match status" value="1"/>
</dbReference>
<dbReference type="InterPro" id="IPR043129">
    <property type="entry name" value="ATPase_NBD"/>
</dbReference>
<organism evidence="2 3">
    <name type="scientific">Pseudomonas gingeri</name>
    <dbReference type="NCBI Taxonomy" id="117681"/>
    <lineage>
        <taxon>Bacteria</taxon>
        <taxon>Pseudomonadati</taxon>
        <taxon>Pseudomonadota</taxon>
        <taxon>Gammaproteobacteria</taxon>
        <taxon>Pseudomonadales</taxon>
        <taxon>Pseudomonadaceae</taxon>
        <taxon>Pseudomonas</taxon>
    </lineage>
</organism>
<dbReference type="InterPro" id="IPR000600">
    <property type="entry name" value="ROK"/>
</dbReference>
<protein>
    <submittedName>
        <fullName evidence="2">ROK family protein</fullName>
    </submittedName>
</protein>
<dbReference type="RefSeq" id="WP_177145298.1">
    <property type="nucleotide sequence ID" value="NZ_JACAPU010000033.1"/>
</dbReference>
<dbReference type="EMBL" id="JACAPU010000033">
    <property type="protein sequence ID" value="NWB49820.1"/>
    <property type="molecule type" value="Genomic_DNA"/>
</dbReference>
<evidence type="ECO:0000313" key="3">
    <source>
        <dbReference type="Proteomes" id="UP000582981"/>
    </source>
</evidence>
<dbReference type="CDD" id="cd23763">
    <property type="entry name" value="ASKHA_ATPase_ROK"/>
    <property type="match status" value="1"/>
</dbReference>
<gene>
    <name evidence="2" type="ORF">HX829_25370</name>
</gene>
<sequence>MTHEPLNNPDATAPTQGVLLAIDVGGTKTQIACYDPVSQHLSTRRLTTHADGARGVPAFERILTAARACVGDFGNSRVASVAAVFPGVVRGRRLLMAPNTPGFEDLDLPLLLGEGLDTQAVLLDNDVKAGALAEARWGALAGVDNAIYLNLGTGLAAAAIANGRLIRGQNGAAMEIGYMMEPFLDPMYPELWRTHAQGAAPLEEFFSGAALTRLATEMLGQGHRALDLFASRDLTVRQVLERRIAGMAVQVSNLAVALDVERIAIGGGLFHQASTLAPALKQLIGQVVPFPPEIVAAHFTHDAPLWGALSMAMDAAGLSFIPGDLLCVPDGPRG</sequence>
<comment type="caution">
    <text evidence="2">The sequence shown here is derived from an EMBL/GenBank/DDBJ whole genome shotgun (WGS) entry which is preliminary data.</text>
</comment>
<accession>A0A7Y7WHU9</accession>
<dbReference type="PANTHER" id="PTHR18964">
    <property type="entry name" value="ROK (REPRESSOR, ORF, KINASE) FAMILY"/>
    <property type="match status" value="1"/>
</dbReference>
<name>A0A7Y7WHU9_9PSED</name>
<dbReference type="Gene3D" id="3.30.420.40">
    <property type="match status" value="2"/>
</dbReference>
<dbReference type="AlphaFoldDB" id="A0A7Y7WHU9"/>
<evidence type="ECO:0000256" key="1">
    <source>
        <dbReference type="ARBA" id="ARBA00006479"/>
    </source>
</evidence>
<dbReference type="SUPFAM" id="SSF53067">
    <property type="entry name" value="Actin-like ATPase domain"/>
    <property type="match status" value="1"/>
</dbReference>